<evidence type="ECO:0000256" key="2">
    <source>
        <dbReference type="ARBA" id="ARBA00010020"/>
    </source>
</evidence>
<dbReference type="AlphaFoldDB" id="A0AAV2KP36"/>
<dbReference type="Gene3D" id="6.10.140.1620">
    <property type="match status" value="1"/>
</dbReference>
<keyword evidence="3" id="KW-0963">Cytoplasm</keyword>
<keyword evidence="9" id="KW-1185">Reference proteome</keyword>
<dbReference type="EMBL" id="OZ035840">
    <property type="protein sequence ID" value="CAL1589167.1"/>
    <property type="molecule type" value="Genomic_DNA"/>
</dbReference>
<comment type="similarity">
    <text evidence="2">Belongs to the ABI family.</text>
</comment>
<evidence type="ECO:0000313" key="9">
    <source>
        <dbReference type="Proteomes" id="UP001497482"/>
    </source>
</evidence>
<evidence type="ECO:0000256" key="6">
    <source>
        <dbReference type="SAM" id="MobiDB-lite"/>
    </source>
</evidence>
<feature type="domain" description="Abl-interactor homeo-domain homologous" evidence="7">
    <location>
        <begin position="208"/>
        <end position="282"/>
    </location>
</feature>
<feature type="compositionally biased region" description="Pro residues" evidence="6">
    <location>
        <begin position="348"/>
        <end position="361"/>
    </location>
</feature>
<dbReference type="GO" id="GO:0017124">
    <property type="term" value="F:SH3 domain binding"/>
    <property type="evidence" value="ECO:0007669"/>
    <property type="project" value="TreeGrafter"/>
</dbReference>
<accession>A0AAV2KP36</accession>
<evidence type="ECO:0000256" key="4">
    <source>
        <dbReference type="ARBA" id="ARBA00022553"/>
    </source>
</evidence>
<feature type="region of interest" description="Disordered" evidence="6">
    <location>
        <begin position="266"/>
        <end position="439"/>
    </location>
</feature>
<comment type="subcellular location">
    <subcellularLocation>
        <location evidence="1">Cytoplasm</location>
    </subcellularLocation>
</comment>
<gene>
    <name evidence="8" type="ORF">KC01_LOCUS18827</name>
</gene>
<dbReference type="GO" id="GO:0030027">
    <property type="term" value="C:lamellipodium"/>
    <property type="evidence" value="ECO:0007669"/>
    <property type="project" value="TreeGrafter"/>
</dbReference>
<dbReference type="Pfam" id="PF07815">
    <property type="entry name" value="Abi_HHR"/>
    <property type="match status" value="1"/>
</dbReference>
<dbReference type="PANTHER" id="PTHR10460">
    <property type="entry name" value="ABL INTERACTOR FAMILY MEMBER"/>
    <property type="match status" value="1"/>
</dbReference>
<dbReference type="GO" id="GO:0098858">
    <property type="term" value="C:actin-based cell projection"/>
    <property type="evidence" value="ECO:0007669"/>
    <property type="project" value="TreeGrafter"/>
</dbReference>
<name>A0AAV2KP36_KNICA</name>
<dbReference type="Proteomes" id="UP001497482">
    <property type="component" value="Chromosome 18"/>
</dbReference>
<keyword evidence="4" id="KW-0597">Phosphoprotein</keyword>
<keyword evidence="5" id="KW-0175">Coiled coil</keyword>
<dbReference type="GO" id="GO:0035591">
    <property type="term" value="F:signaling adaptor activity"/>
    <property type="evidence" value="ECO:0007669"/>
    <property type="project" value="TreeGrafter"/>
</dbReference>
<dbReference type="InterPro" id="IPR012849">
    <property type="entry name" value="Abl-interactor_HHR_dom"/>
</dbReference>
<evidence type="ECO:0000256" key="3">
    <source>
        <dbReference type="ARBA" id="ARBA00022490"/>
    </source>
</evidence>
<dbReference type="PANTHER" id="PTHR10460:SF60">
    <property type="entry name" value="ABI GENE FAMILY MEMBER 3"/>
    <property type="match status" value="1"/>
</dbReference>
<dbReference type="GO" id="GO:0001764">
    <property type="term" value="P:neuron migration"/>
    <property type="evidence" value="ECO:0007669"/>
    <property type="project" value="TreeGrafter"/>
</dbReference>
<evidence type="ECO:0000259" key="7">
    <source>
        <dbReference type="Pfam" id="PF07815"/>
    </source>
</evidence>
<protein>
    <recommendedName>
        <fullName evidence="7">Abl-interactor homeo-domain homologous domain-containing protein</fullName>
    </recommendedName>
</protein>
<dbReference type="InterPro" id="IPR028457">
    <property type="entry name" value="ABI"/>
</dbReference>
<dbReference type="GO" id="GO:0031209">
    <property type="term" value="C:SCAR complex"/>
    <property type="evidence" value="ECO:0007669"/>
    <property type="project" value="TreeGrafter"/>
</dbReference>
<organism evidence="8 9">
    <name type="scientific">Knipowitschia caucasica</name>
    <name type="common">Caucasian dwarf goby</name>
    <name type="synonym">Pomatoschistus caucasicus</name>
    <dbReference type="NCBI Taxonomy" id="637954"/>
    <lineage>
        <taxon>Eukaryota</taxon>
        <taxon>Metazoa</taxon>
        <taxon>Chordata</taxon>
        <taxon>Craniata</taxon>
        <taxon>Vertebrata</taxon>
        <taxon>Euteleostomi</taxon>
        <taxon>Actinopterygii</taxon>
        <taxon>Neopterygii</taxon>
        <taxon>Teleostei</taxon>
        <taxon>Neoteleostei</taxon>
        <taxon>Acanthomorphata</taxon>
        <taxon>Gobiaria</taxon>
        <taxon>Gobiiformes</taxon>
        <taxon>Gobioidei</taxon>
        <taxon>Gobiidae</taxon>
        <taxon>Gobiinae</taxon>
        <taxon>Knipowitschia</taxon>
    </lineage>
</organism>
<evidence type="ECO:0000256" key="5">
    <source>
        <dbReference type="ARBA" id="ARBA00023054"/>
    </source>
</evidence>
<evidence type="ECO:0000313" key="8">
    <source>
        <dbReference type="EMBL" id="CAL1589167.1"/>
    </source>
</evidence>
<feature type="region of interest" description="Disordered" evidence="6">
    <location>
        <begin position="446"/>
        <end position="465"/>
    </location>
</feature>
<sequence>MWFTATDVMLEISSSTLTLLLQGPLWLHTGVTLPPPSASSSSPLSLIFLLPQPHLPPPSASSSSPLSLIFLLPQPHLPPPSASSSSSLSLIFLPPQPKINVSTAGLNPDCTRTKAMELDQILQSVPQSLRALTENHQNLLNVADYCSNNYLQTSKGSSEALSETQALLTQSLASVAFQIHSVAESLLRILDLQRDGLKNLESSVDLLDQSVQMHKEKVARRVIGSFTAQRRVPRCHKLLPPPQPKPLLPYSRRPISFTLLDSVGHGHKGVKAERSGTVRKTGSYRVKLQEPTSPSVGSFGRPVAPPTVPSSWQAPPLSDEPLPLNEFTEEAPPPPPPPEVSNENQPEPITPPPPPPPPPTIHKPEESLDLSGSEPLAPPPMALPSALTPPLDPPPPPLETVLEEPLFPPPPDDFTENAPPSPENIEAPPPPPPPPITEDLAACVSRRSRHRAPPTLRSHSLRVRSGPGSRCFTRSLFLPLSQSLMVPPPPPFPPPTAPPTGSRPHLLVVLPASLRHLGHVMEECSREGGQLQLQRSSGVKGQEGGTALVQILERVAPAAEGGSTEYWNSRTRRSGSFGCFRHFPSVSGNGRSLKQILQNHWTRRT</sequence>
<reference evidence="8 9" key="1">
    <citation type="submission" date="2024-04" db="EMBL/GenBank/DDBJ databases">
        <authorList>
            <person name="Waldvogel A.-M."/>
            <person name="Schoenle A."/>
        </authorList>
    </citation>
    <scope>NUCLEOTIDE SEQUENCE [LARGE SCALE GENOMIC DNA]</scope>
</reference>
<feature type="compositionally biased region" description="Pro residues" evidence="6">
    <location>
        <begin position="419"/>
        <end position="436"/>
    </location>
</feature>
<proteinExistence type="inferred from homology"/>
<evidence type="ECO:0000256" key="1">
    <source>
        <dbReference type="ARBA" id="ARBA00004496"/>
    </source>
</evidence>